<name>A0AAD5X767_9FUNG</name>
<feature type="non-terminal residue" evidence="1">
    <location>
        <position position="56"/>
    </location>
</feature>
<sequence length="56" mass="5969">MTKQTAAKTGSVVGGSAPANRMAAKTCGQNWHPHKIDNLPDVIENIIPLGGNQWDK</sequence>
<comment type="caution">
    <text evidence="1">The sequence shown here is derived from an EMBL/GenBank/DDBJ whole genome shotgun (WGS) entry which is preliminary data.</text>
</comment>
<dbReference type="AlphaFoldDB" id="A0AAD5X767"/>
<evidence type="ECO:0000313" key="2">
    <source>
        <dbReference type="Proteomes" id="UP001211907"/>
    </source>
</evidence>
<organism evidence="1 2">
    <name type="scientific">Physocladia obscura</name>
    <dbReference type="NCBI Taxonomy" id="109957"/>
    <lineage>
        <taxon>Eukaryota</taxon>
        <taxon>Fungi</taxon>
        <taxon>Fungi incertae sedis</taxon>
        <taxon>Chytridiomycota</taxon>
        <taxon>Chytridiomycota incertae sedis</taxon>
        <taxon>Chytridiomycetes</taxon>
        <taxon>Chytridiales</taxon>
        <taxon>Chytriomycetaceae</taxon>
        <taxon>Physocladia</taxon>
    </lineage>
</organism>
<dbReference type="Proteomes" id="UP001211907">
    <property type="component" value="Unassembled WGS sequence"/>
</dbReference>
<dbReference type="EMBL" id="JADGJH010005199">
    <property type="protein sequence ID" value="KAJ3081622.1"/>
    <property type="molecule type" value="Genomic_DNA"/>
</dbReference>
<gene>
    <name evidence="1" type="ORF">HK100_009842</name>
</gene>
<accession>A0AAD5X767</accession>
<reference evidence="1" key="1">
    <citation type="submission" date="2020-05" db="EMBL/GenBank/DDBJ databases">
        <title>Phylogenomic resolution of chytrid fungi.</title>
        <authorList>
            <person name="Stajich J.E."/>
            <person name="Amses K."/>
            <person name="Simmons R."/>
            <person name="Seto K."/>
            <person name="Myers J."/>
            <person name="Bonds A."/>
            <person name="Quandt C.A."/>
            <person name="Barry K."/>
            <person name="Liu P."/>
            <person name="Grigoriev I."/>
            <person name="Longcore J.E."/>
            <person name="James T.Y."/>
        </authorList>
    </citation>
    <scope>NUCLEOTIDE SEQUENCE</scope>
    <source>
        <strain evidence="1">JEL0513</strain>
    </source>
</reference>
<protein>
    <submittedName>
        <fullName evidence="1">Uncharacterized protein</fullName>
    </submittedName>
</protein>
<proteinExistence type="predicted"/>
<keyword evidence="2" id="KW-1185">Reference proteome</keyword>
<evidence type="ECO:0000313" key="1">
    <source>
        <dbReference type="EMBL" id="KAJ3081622.1"/>
    </source>
</evidence>